<dbReference type="Pfam" id="PF07715">
    <property type="entry name" value="Plug"/>
    <property type="match status" value="1"/>
</dbReference>
<reference evidence="16 17" key="1">
    <citation type="journal article" date="2010" name="BMC Genomics">
        <title>Metabolic flexibility revealed in the genome of the cyst-forming alpha-1 proteobacterium Rhodospirillum centenum.</title>
        <authorList>
            <person name="Lu Y.K."/>
            <person name="Marden J."/>
            <person name="Han M."/>
            <person name="Swingley W.D."/>
            <person name="Mastrian S.D."/>
            <person name="Chowdhury S.R."/>
            <person name="Hao J."/>
            <person name="Helmy T."/>
            <person name="Kim S."/>
            <person name="Kurdoglu A.A."/>
            <person name="Matthies H.J."/>
            <person name="Rollo D."/>
            <person name="Stothard P."/>
            <person name="Blankenship R.E."/>
            <person name="Bauer C.E."/>
            <person name="Touchman J.W."/>
        </authorList>
    </citation>
    <scope>NUCLEOTIDE SEQUENCE [LARGE SCALE GENOMIC DNA]</scope>
    <source>
        <strain evidence="17">ATCC 51521 / SW</strain>
    </source>
</reference>
<evidence type="ECO:0000256" key="9">
    <source>
        <dbReference type="ARBA" id="ARBA00023136"/>
    </source>
</evidence>
<comment type="similarity">
    <text evidence="11 12">Belongs to the TonB-dependent receptor family.</text>
</comment>
<keyword evidence="6" id="KW-0408">Iron</keyword>
<proteinExistence type="inferred from homology"/>
<dbReference type="eggNOG" id="COG4771">
    <property type="taxonomic scope" value="Bacteria"/>
</dbReference>
<feature type="chain" id="PRO_5002846845" evidence="13">
    <location>
        <begin position="20"/>
        <end position="737"/>
    </location>
</feature>
<evidence type="ECO:0000256" key="11">
    <source>
        <dbReference type="PROSITE-ProRule" id="PRU01360"/>
    </source>
</evidence>
<keyword evidence="2 11" id="KW-0813">Transport</keyword>
<dbReference type="InterPro" id="IPR000531">
    <property type="entry name" value="Beta-barrel_TonB"/>
</dbReference>
<dbReference type="SUPFAM" id="SSF56935">
    <property type="entry name" value="Porins"/>
    <property type="match status" value="1"/>
</dbReference>
<evidence type="ECO:0000259" key="14">
    <source>
        <dbReference type="Pfam" id="PF00593"/>
    </source>
</evidence>
<dbReference type="InterPro" id="IPR012910">
    <property type="entry name" value="Plug_dom"/>
</dbReference>
<evidence type="ECO:0000256" key="13">
    <source>
        <dbReference type="SAM" id="SignalP"/>
    </source>
</evidence>
<keyword evidence="10 11" id="KW-0998">Cell outer membrane</keyword>
<evidence type="ECO:0000256" key="6">
    <source>
        <dbReference type="ARBA" id="ARBA00023004"/>
    </source>
</evidence>
<keyword evidence="7" id="KW-0406">Ion transport</keyword>
<evidence type="ECO:0000256" key="8">
    <source>
        <dbReference type="ARBA" id="ARBA00023077"/>
    </source>
</evidence>
<evidence type="ECO:0000313" key="17">
    <source>
        <dbReference type="Proteomes" id="UP000001591"/>
    </source>
</evidence>
<keyword evidence="17" id="KW-1185">Reference proteome</keyword>
<keyword evidence="5 11" id="KW-0812">Transmembrane</keyword>
<evidence type="ECO:0000256" key="10">
    <source>
        <dbReference type="ARBA" id="ARBA00023237"/>
    </source>
</evidence>
<evidence type="ECO:0000259" key="15">
    <source>
        <dbReference type="Pfam" id="PF07715"/>
    </source>
</evidence>
<organism evidence="16 17">
    <name type="scientific">Rhodospirillum centenum (strain ATCC 51521 / SW)</name>
    <dbReference type="NCBI Taxonomy" id="414684"/>
    <lineage>
        <taxon>Bacteria</taxon>
        <taxon>Pseudomonadati</taxon>
        <taxon>Pseudomonadota</taxon>
        <taxon>Alphaproteobacteria</taxon>
        <taxon>Rhodospirillales</taxon>
        <taxon>Rhodospirillaceae</taxon>
        <taxon>Rhodospirillum</taxon>
    </lineage>
</organism>
<evidence type="ECO:0000256" key="5">
    <source>
        <dbReference type="ARBA" id="ARBA00022692"/>
    </source>
</evidence>
<feature type="signal peptide" evidence="13">
    <location>
        <begin position="1"/>
        <end position="19"/>
    </location>
</feature>
<dbReference type="KEGG" id="rce:RC1_3524"/>
<keyword evidence="8 12" id="KW-0798">TonB box</keyword>
<accession>B6IX57</accession>
<dbReference type="PROSITE" id="PS52016">
    <property type="entry name" value="TONB_DEPENDENT_REC_3"/>
    <property type="match status" value="1"/>
</dbReference>
<dbReference type="AlphaFoldDB" id="B6IX57"/>
<gene>
    <name evidence="16" type="ordered locus">RC1_3524</name>
</gene>
<feature type="domain" description="TonB-dependent receptor plug" evidence="15">
    <location>
        <begin position="53"/>
        <end position="162"/>
    </location>
</feature>
<name>B6IX57_RHOCS</name>
<sequence>MTMLRRTLTGLLFATTAVAGLHQPAAAQTGRTAPRAGPVEEIVVTARRREESLQDVPVSVSAFTGETLDLRGVPDITGLQRTTPNMTLQVARGSNSTLIAFIRGVGQQDPLWGFEPGVGLYVDDVYVARPQGAVLDIFDIERIEVLRGPQGTLYGRNTIGGAVKYVTRRIGNESELRLKTNIGTDGQRDLIVSGGLPLVENKLSIGGAFALYTRDGYGENLFSGADHYDKDVGAGRLALELTPTETTFFRLSYDRTEDGSNAKHGHRLTPLPGGSAPVLDDVFDTRAGAGDDNSVKNDGLSLLGEWQATDTITLKSITAYRQGDTDTLIDFDSTPGPILDVPAFYKDDQFSQELQLLYQGAGWQGVFGLYYLDANASGAFDTVLGNLGLTILTAGEVKTESYAAFADVSFDLTDQLSASVGLRYTLDEKEGTVFRANYAGIRSPEFGGIAQPPALIRTDYTNDRDFDEFTPRFSLTWQPTADLTAYASYSRGFKSGGFDMRGDAVLTPNTVNGYDPETVDSYEIGLKGQYFERLTLNLAGFYSKYDGQQITTQVPATSGIASFVDNVGSSEIYGFEAEGNLSVTDALSASFVLGYTHAEFDEFLTYDITTGQFVDVSDQRVFQNTPEWNAAVILTYLHDMGERGSLTFSGSAAFRDDASMFEIPSPLLDQDAYTLFDASIVWTSDDERWRVGLHGRNLTDKEYKVGGYSFPGALYGDSITAFYGPPRTITGTVEVRF</sequence>
<dbReference type="EMBL" id="CP000613">
    <property type="protein sequence ID" value="ACJ00881.1"/>
    <property type="molecule type" value="Genomic_DNA"/>
</dbReference>
<dbReference type="HOGENOM" id="CLU_008287_15_2_5"/>
<evidence type="ECO:0000313" key="16">
    <source>
        <dbReference type="EMBL" id="ACJ00881.1"/>
    </source>
</evidence>
<evidence type="ECO:0000256" key="3">
    <source>
        <dbReference type="ARBA" id="ARBA00022452"/>
    </source>
</evidence>
<dbReference type="GO" id="GO:0009279">
    <property type="term" value="C:cell outer membrane"/>
    <property type="evidence" value="ECO:0007669"/>
    <property type="project" value="UniProtKB-SubCell"/>
</dbReference>
<dbReference type="CDD" id="cd01347">
    <property type="entry name" value="ligand_gated_channel"/>
    <property type="match status" value="1"/>
</dbReference>
<evidence type="ECO:0000256" key="7">
    <source>
        <dbReference type="ARBA" id="ARBA00023065"/>
    </source>
</evidence>
<keyword evidence="3 11" id="KW-1134">Transmembrane beta strand</keyword>
<evidence type="ECO:0000256" key="1">
    <source>
        <dbReference type="ARBA" id="ARBA00004571"/>
    </source>
</evidence>
<keyword evidence="13" id="KW-0732">Signal</keyword>
<dbReference type="InterPro" id="IPR036942">
    <property type="entry name" value="Beta-barrel_TonB_sf"/>
</dbReference>
<keyword evidence="4" id="KW-0410">Iron transport</keyword>
<dbReference type="PANTHER" id="PTHR32552">
    <property type="entry name" value="FERRICHROME IRON RECEPTOR-RELATED"/>
    <property type="match status" value="1"/>
</dbReference>
<dbReference type="Pfam" id="PF00593">
    <property type="entry name" value="TonB_dep_Rec_b-barrel"/>
    <property type="match status" value="1"/>
</dbReference>
<evidence type="ECO:0000256" key="4">
    <source>
        <dbReference type="ARBA" id="ARBA00022496"/>
    </source>
</evidence>
<evidence type="ECO:0000256" key="2">
    <source>
        <dbReference type="ARBA" id="ARBA00022448"/>
    </source>
</evidence>
<dbReference type="Proteomes" id="UP000001591">
    <property type="component" value="Chromosome"/>
</dbReference>
<evidence type="ECO:0000256" key="12">
    <source>
        <dbReference type="RuleBase" id="RU003357"/>
    </source>
</evidence>
<protein>
    <submittedName>
        <fullName evidence="16">TonB-dependent receptor, putative</fullName>
    </submittedName>
</protein>
<keyword evidence="16" id="KW-0675">Receptor</keyword>
<dbReference type="GO" id="GO:0006826">
    <property type="term" value="P:iron ion transport"/>
    <property type="evidence" value="ECO:0007669"/>
    <property type="project" value="UniProtKB-KW"/>
</dbReference>
<dbReference type="STRING" id="414684.RC1_3524"/>
<keyword evidence="9 11" id="KW-0472">Membrane</keyword>
<feature type="domain" description="TonB-dependent receptor-like beta-barrel" evidence="14">
    <location>
        <begin position="258"/>
        <end position="698"/>
    </location>
</feature>
<comment type="subcellular location">
    <subcellularLocation>
        <location evidence="1 11">Cell outer membrane</location>
        <topology evidence="1 11">Multi-pass membrane protein</topology>
    </subcellularLocation>
</comment>
<dbReference type="PANTHER" id="PTHR32552:SF81">
    <property type="entry name" value="TONB-DEPENDENT OUTER MEMBRANE RECEPTOR"/>
    <property type="match status" value="1"/>
</dbReference>
<dbReference type="Gene3D" id="2.40.170.20">
    <property type="entry name" value="TonB-dependent receptor, beta-barrel domain"/>
    <property type="match status" value="1"/>
</dbReference>
<dbReference type="InterPro" id="IPR039426">
    <property type="entry name" value="TonB-dep_rcpt-like"/>
</dbReference>